<keyword evidence="2" id="KW-1185">Reference proteome</keyword>
<organism evidence="1 2">
    <name type="scientific">Catharanthus roseus</name>
    <name type="common">Madagascar periwinkle</name>
    <name type="synonym">Vinca rosea</name>
    <dbReference type="NCBI Taxonomy" id="4058"/>
    <lineage>
        <taxon>Eukaryota</taxon>
        <taxon>Viridiplantae</taxon>
        <taxon>Streptophyta</taxon>
        <taxon>Embryophyta</taxon>
        <taxon>Tracheophyta</taxon>
        <taxon>Spermatophyta</taxon>
        <taxon>Magnoliopsida</taxon>
        <taxon>eudicotyledons</taxon>
        <taxon>Gunneridae</taxon>
        <taxon>Pentapetalae</taxon>
        <taxon>asterids</taxon>
        <taxon>lamiids</taxon>
        <taxon>Gentianales</taxon>
        <taxon>Apocynaceae</taxon>
        <taxon>Rauvolfioideae</taxon>
        <taxon>Vinceae</taxon>
        <taxon>Catharanthinae</taxon>
        <taxon>Catharanthus</taxon>
    </lineage>
</organism>
<name>A0ACC0BIN4_CATRO</name>
<proteinExistence type="predicted"/>
<protein>
    <submittedName>
        <fullName evidence="1">Uncharacterized protein</fullName>
    </submittedName>
</protein>
<reference evidence="2" key="1">
    <citation type="journal article" date="2023" name="Nat. Plants">
        <title>Single-cell RNA sequencing provides a high-resolution roadmap for understanding the multicellular compartmentation of specialized metabolism.</title>
        <authorList>
            <person name="Sun S."/>
            <person name="Shen X."/>
            <person name="Li Y."/>
            <person name="Li Y."/>
            <person name="Wang S."/>
            <person name="Li R."/>
            <person name="Zhang H."/>
            <person name="Shen G."/>
            <person name="Guo B."/>
            <person name="Wei J."/>
            <person name="Xu J."/>
            <person name="St-Pierre B."/>
            <person name="Chen S."/>
            <person name="Sun C."/>
        </authorList>
    </citation>
    <scope>NUCLEOTIDE SEQUENCE [LARGE SCALE GENOMIC DNA]</scope>
</reference>
<dbReference type="EMBL" id="CM044703">
    <property type="protein sequence ID" value="KAI5672544.1"/>
    <property type="molecule type" value="Genomic_DNA"/>
</dbReference>
<dbReference type="Proteomes" id="UP001060085">
    <property type="component" value="Linkage Group LG03"/>
</dbReference>
<gene>
    <name evidence="1" type="ORF">M9H77_12908</name>
</gene>
<evidence type="ECO:0000313" key="1">
    <source>
        <dbReference type="EMBL" id="KAI5672544.1"/>
    </source>
</evidence>
<evidence type="ECO:0000313" key="2">
    <source>
        <dbReference type="Proteomes" id="UP001060085"/>
    </source>
</evidence>
<accession>A0ACC0BIN4</accession>
<comment type="caution">
    <text evidence="1">The sequence shown here is derived from an EMBL/GenBank/DDBJ whole genome shotgun (WGS) entry which is preliminary data.</text>
</comment>
<sequence length="144" mass="16305">MENVNGKTKKTKTHQTFCLGLKGYLAPEYAMLGQLSHVMTANEESRLLSGRSSKAAFGGLLLVLVKWTWKLIEEDRLLEIVDQEMAEYPEAEVIGYIKLFCTQAATPQRLDMKQVVKMLSKDVSLNDQLLTETECSSCRRLFVN</sequence>